<accession>A0A165NGJ7</accession>
<name>A0A165NGJ7_9AGAM</name>
<organism evidence="3 4">
    <name type="scientific">Neolentinus lepideus HHB14362 ss-1</name>
    <dbReference type="NCBI Taxonomy" id="1314782"/>
    <lineage>
        <taxon>Eukaryota</taxon>
        <taxon>Fungi</taxon>
        <taxon>Dikarya</taxon>
        <taxon>Basidiomycota</taxon>
        <taxon>Agaricomycotina</taxon>
        <taxon>Agaricomycetes</taxon>
        <taxon>Gloeophyllales</taxon>
        <taxon>Gloeophyllaceae</taxon>
        <taxon>Neolentinus</taxon>
    </lineage>
</organism>
<reference evidence="3 4" key="1">
    <citation type="journal article" date="2016" name="Mol. Biol. Evol.">
        <title>Comparative Genomics of Early-Diverging Mushroom-Forming Fungi Provides Insights into the Origins of Lignocellulose Decay Capabilities.</title>
        <authorList>
            <person name="Nagy L.G."/>
            <person name="Riley R."/>
            <person name="Tritt A."/>
            <person name="Adam C."/>
            <person name="Daum C."/>
            <person name="Floudas D."/>
            <person name="Sun H."/>
            <person name="Yadav J.S."/>
            <person name="Pangilinan J."/>
            <person name="Larsson K.H."/>
            <person name="Matsuura K."/>
            <person name="Barry K."/>
            <person name="Labutti K."/>
            <person name="Kuo R."/>
            <person name="Ohm R.A."/>
            <person name="Bhattacharya S.S."/>
            <person name="Shirouzu T."/>
            <person name="Yoshinaga Y."/>
            <person name="Martin F.M."/>
            <person name="Grigoriev I.V."/>
            <person name="Hibbett D.S."/>
        </authorList>
    </citation>
    <scope>NUCLEOTIDE SEQUENCE [LARGE SCALE GENOMIC DNA]</scope>
    <source>
        <strain evidence="3 4">HHB14362 ss-1</strain>
    </source>
</reference>
<dbReference type="Pfam" id="PF00487">
    <property type="entry name" value="FA_desaturase"/>
    <property type="match status" value="1"/>
</dbReference>
<dbReference type="InParanoid" id="A0A165NGJ7"/>
<dbReference type="Proteomes" id="UP000076761">
    <property type="component" value="Unassembled WGS sequence"/>
</dbReference>
<feature type="domain" description="Fatty acid desaturase" evidence="2">
    <location>
        <begin position="89"/>
        <end position="359"/>
    </location>
</feature>
<gene>
    <name evidence="3" type="ORF">NEOLEDRAFT_1141867</name>
</gene>
<dbReference type="OrthoDB" id="1461976at2759"/>
<dbReference type="AlphaFoldDB" id="A0A165NGJ7"/>
<keyword evidence="4" id="KW-1185">Reference proteome</keyword>
<dbReference type="EMBL" id="KV425637">
    <property type="protein sequence ID" value="KZT19610.1"/>
    <property type="molecule type" value="Genomic_DNA"/>
</dbReference>
<feature type="transmembrane region" description="Helical" evidence="1">
    <location>
        <begin position="240"/>
        <end position="258"/>
    </location>
</feature>
<keyword evidence="1" id="KW-1133">Transmembrane helix</keyword>
<sequence>MPGIFGDSQEYVVRTQTGFVPQDIDLNALRASLPDDVWTRNTGKALFALLRLVVSSLLAICAVVYMDKSLVHVREWSQPVHPLLRLVLWSAYWWWQGLVWAGFWSLGHEACHGNISDNKWINHSIGFMLHSWIFLPYFSWRITHLRHHKYTNCIEKEEVFRPHARSELNLPLVKTVKTHDHDDILGETPIVTLGRFLVMQLLGHHTYLIYNTMGSKRYPKGANHFIPSSGLFKKEQYKEVLISDAGLMMTTTILWILAQYTSTWTVFRLYLVPFILTNHWIVAMAFLHHSDPTVPHYREREWTWRRGALSTVDRPFLGWIGNFLLLGVNHNHTAHHLFTRIPFYNLPRATKAIRPLLGTLYNYDSTGVMRALWRSFIHCRFIEDEGDIVFYKDNTGRAHRLLDMDGILHVAQERQE</sequence>
<keyword evidence="1" id="KW-0812">Transmembrane</keyword>
<dbReference type="GO" id="GO:0006629">
    <property type="term" value="P:lipid metabolic process"/>
    <property type="evidence" value="ECO:0007669"/>
    <property type="project" value="InterPro"/>
</dbReference>
<protein>
    <submittedName>
        <fullName evidence="3">Delta-12 fatty acid desaturase protein</fullName>
    </submittedName>
</protein>
<feature type="transmembrane region" description="Helical" evidence="1">
    <location>
        <begin position="45"/>
        <end position="65"/>
    </location>
</feature>
<evidence type="ECO:0000256" key="1">
    <source>
        <dbReference type="SAM" id="Phobius"/>
    </source>
</evidence>
<feature type="transmembrane region" description="Helical" evidence="1">
    <location>
        <begin position="120"/>
        <end position="140"/>
    </location>
</feature>
<proteinExistence type="predicted"/>
<dbReference type="STRING" id="1314782.A0A165NGJ7"/>
<evidence type="ECO:0000313" key="3">
    <source>
        <dbReference type="EMBL" id="KZT19610.1"/>
    </source>
</evidence>
<evidence type="ECO:0000313" key="4">
    <source>
        <dbReference type="Proteomes" id="UP000076761"/>
    </source>
</evidence>
<dbReference type="PANTHER" id="PTHR32100">
    <property type="entry name" value="OMEGA-6 FATTY ACID DESATURASE, CHLOROPLASTIC"/>
    <property type="match status" value="1"/>
</dbReference>
<dbReference type="InterPro" id="IPR012171">
    <property type="entry name" value="Fatty_acid_desaturase"/>
</dbReference>
<dbReference type="GO" id="GO:0016491">
    <property type="term" value="F:oxidoreductase activity"/>
    <property type="evidence" value="ECO:0007669"/>
    <property type="project" value="InterPro"/>
</dbReference>
<dbReference type="InterPro" id="IPR005804">
    <property type="entry name" value="FA_desaturase_dom"/>
</dbReference>
<evidence type="ECO:0000259" key="2">
    <source>
        <dbReference type="Pfam" id="PF00487"/>
    </source>
</evidence>
<keyword evidence="1" id="KW-0472">Membrane</keyword>
<feature type="transmembrane region" description="Helical" evidence="1">
    <location>
        <begin position="86"/>
        <end position="108"/>
    </location>
</feature>
<feature type="transmembrane region" description="Helical" evidence="1">
    <location>
        <begin position="270"/>
        <end position="288"/>
    </location>
</feature>